<dbReference type="PANTHER" id="PTHR34853:SF1">
    <property type="entry name" value="LIPASE 5"/>
    <property type="match status" value="1"/>
</dbReference>
<dbReference type="EMBL" id="QGTL01000012">
    <property type="protein sequence ID" value="PWV70739.1"/>
    <property type="molecule type" value="Genomic_DNA"/>
</dbReference>
<dbReference type="InterPro" id="IPR029058">
    <property type="entry name" value="AB_hydrolase_fold"/>
</dbReference>
<protein>
    <submittedName>
        <fullName evidence="2">Triacylglycerol lipase</fullName>
    </submittedName>
</protein>
<organism evidence="2 3">
    <name type="scientific">Nocardia neocaledoniensis</name>
    <dbReference type="NCBI Taxonomy" id="236511"/>
    <lineage>
        <taxon>Bacteria</taxon>
        <taxon>Bacillati</taxon>
        <taxon>Actinomycetota</taxon>
        <taxon>Actinomycetes</taxon>
        <taxon>Mycobacteriales</taxon>
        <taxon>Nocardiaceae</taxon>
        <taxon>Nocardia</taxon>
    </lineage>
</organism>
<dbReference type="Gene3D" id="3.40.50.1820">
    <property type="entry name" value="alpha/beta hydrolase"/>
    <property type="match status" value="1"/>
</dbReference>
<evidence type="ECO:0000313" key="3">
    <source>
        <dbReference type="Proteomes" id="UP000246410"/>
    </source>
</evidence>
<proteinExistence type="predicted"/>
<dbReference type="PANTHER" id="PTHR34853">
    <property type="match status" value="1"/>
</dbReference>
<dbReference type="Pfam" id="PF03583">
    <property type="entry name" value="LIP"/>
    <property type="match status" value="1"/>
</dbReference>
<comment type="caution">
    <text evidence="2">The sequence shown here is derived from an EMBL/GenBank/DDBJ whole genome shotgun (WGS) entry which is preliminary data.</text>
</comment>
<name>A0A317N6U8_9NOCA</name>
<gene>
    <name evidence="2" type="ORF">DFR69_112159</name>
</gene>
<dbReference type="InterPro" id="IPR005152">
    <property type="entry name" value="Lipase_secreted"/>
</dbReference>
<feature type="signal peptide" evidence="1">
    <location>
        <begin position="1"/>
        <end position="18"/>
    </location>
</feature>
<feature type="chain" id="PRO_5039341916" evidence="1">
    <location>
        <begin position="19"/>
        <end position="461"/>
    </location>
</feature>
<accession>A0A317N6U8</accession>
<dbReference type="Proteomes" id="UP000246410">
    <property type="component" value="Unassembled WGS sequence"/>
</dbReference>
<reference evidence="2 3" key="1">
    <citation type="submission" date="2018-05" db="EMBL/GenBank/DDBJ databases">
        <title>Genomic Encyclopedia of Type Strains, Phase IV (KMG-IV): sequencing the most valuable type-strain genomes for metagenomic binning, comparative biology and taxonomic classification.</title>
        <authorList>
            <person name="Goeker M."/>
        </authorList>
    </citation>
    <scope>NUCLEOTIDE SEQUENCE [LARGE SCALE GENOMIC DNA]</scope>
    <source>
        <strain evidence="2 3">DSM 44717</strain>
    </source>
</reference>
<dbReference type="SUPFAM" id="SSF53474">
    <property type="entry name" value="alpha/beta-Hydrolases"/>
    <property type="match status" value="1"/>
</dbReference>
<dbReference type="PIRSF" id="PIRSF029171">
    <property type="entry name" value="Esterase_LipA"/>
    <property type="match status" value="1"/>
</dbReference>
<dbReference type="GO" id="GO:0004806">
    <property type="term" value="F:triacylglycerol lipase activity"/>
    <property type="evidence" value="ECO:0007669"/>
    <property type="project" value="InterPro"/>
</dbReference>
<evidence type="ECO:0000256" key="1">
    <source>
        <dbReference type="SAM" id="SignalP"/>
    </source>
</evidence>
<dbReference type="AlphaFoldDB" id="A0A317N6U8"/>
<keyword evidence="3" id="KW-1185">Reference proteome</keyword>
<keyword evidence="1" id="KW-0732">Signal</keyword>
<dbReference type="Gene3D" id="1.10.260.130">
    <property type="match status" value="1"/>
</dbReference>
<dbReference type="GO" id="GO:0016042">
    <property type="term" value="P:lipid catabolic process"/>
    <property type="evidence" value="ECO:0007669"/>
    <property type="project" value="InterPro"/>
</dbReference>
<evidence type="ECO:0000313" key="2">
    <source>
        <dbReference type="EMBL" id="PWV70739.1"/>
    </source>
</evidence>
<sequence>MRSPLVPRWFALATTVLAAATVVAAGPVVAEPAAIAPAPVIPLPPELDPGFYLPPADVVAATEPGAIIAARQVTVADFGVLPIAVDAWQVSYRSNNSRDEAIPAVATLIKPRGQAVSPRKLLSVQLAEDSTAGYCAPSYALQHLSVAPIAGQVVVPAEFLFAQAALAQGWAVVVPDHQGPNSAYAAGPLAGRITLDGIRAATGFAPLEVGEGGPVGLYGYSGGSIATGHAAELHATYAPELNIVGAAEGGVGADLGAALSMANNQLTSGLVFAAVLGLTREYPDFAAYLDQRLDPLGKGLSAIKSPLCVQYQSALLPFLNLTGMIGSDGNPLDDPPVAAMLDDTRMGKTVPDMPLFVWHSAWDEILPLAATDTLVDTYCRDPDTSLTYTRDHASEHIVAEVVGGPAALLWLRDRLDGIPAPRGCTTSDAGTMAATPGALAFLGDTLAAKFATLFGVPLGSR</sequence>
<dbReference type="RefSeq" id="WP_244198481.1">
    <property type="nucleotide sequence ID" value="NZ_QGTL01000012.1"/>
</dbReference>